<evidence type="ECO:0000313" key="1">
    <source>
        <dbReference type="EMBL" id="VDO49365.1"/>
    </source>
</evidence>
<evidence type="ECO:0000313" key="2">
    <source>
        <dbReference type="Proteomes" id="UP000277204"/>
    </source>
</evidence>
<gene>
    <name evidence="1" type="ORF">SMRZ_LOCUS820</name>
</gene>
<name>A0A183LAJ5_9TREM</name>
<keyword evidence="2" id="KW-1185">Reference proteome</keyword>
<reference evidence="1 2" key="1">
    <citation type="submission" date="2018-11" db="EMBL/GenBank/DDBJ databases">
        <authorList>
            <consortium name="Pathogen Informatics"/>
        </authorList>
    </citation>
    <scope>NUCLEOTIDE SEQUENCE [LARGE SCALE GENOMIC DNA]</scope>
    <source>
        <strain evidence="1 2">Zambia</strain>
    </source>
</reference>
<accession>A0A183LAJ5</accession>
<organism evidence="1 2">
    <name type="scientific">Schistosoma margrebowiei</name>
    <dbReference type="NCBI Taxonomy" id="48269"/>
    <lineage>
        <taxon>Eukaryota</taxon>
        <taxon>Metazoa</taxon>
        <taxon>Spiralia</taxon>
        <taxon>Lophotrochozoa</taxon>
        <taxon>Platyhelminthes</taxon>
        <taxon>Trematoda</taxon>
        <taxon>Digenea</taxon>
        <taxon>Strigeidida</taxon>
        <taxon>Schistosomatoidea</taxon>
        <taxon>Schistosomatidae</taxon>
        <taxon>Schistosoma</taxon>
    </lineage>
</organism>
<sequence length="163" mass="18090">MIHEDIKNSTALPHPNPVHTQSYADNSLRSCDAFHENGHNFGQCLSCGRFHYFNPCKFRNSMCFKCGDIRHIQSVCNTTVHPAATNNQSCNSDSITFSVPNDHLSLSAISKDSVQSYGSSELNETQNSCETTVPNQPIYQISHVIVPNMVFPNNSLISNEIPC</sequence>
<dbReference type="EMBL" id="UZAI01000161">
    <property type="protein sequence ID" value="VDO49365.1"/>
    <property type="molecule type" value="Genomic_DNA"/>
</dbReference>
<protein>
    <submittedName>
        <fullName evidence="1">Uncharacterized protein</fullName>
    </submittedName>
</protein>
<dbReference type="Proteomes" id="UP000277204">
    <property type="component" value="Unassembled WGS sequence"/>
</dbReference>
<proteinExistence type="predicted"/>
<dbReference type="AlphaFoldDB" id="A0A183LAJ5"/>